<dbReference type="Proteomes" id="UP000708208">
    <property type="component" value="Unassembled WGS sequence"/>
</dbReference>
<evidence type="ECO:0000313" key="2">
    <source>
        <dbReference type="EMBL" id="CAG7817696.1"/>
    </source>
</evidence>
<evidence type="ECO:0000313" key="3">
    <source>
        <dbReference type="Proteomes" id="UP000708208"/>
    </source>
</evidence>
<proteinExistence type="predicted"/>
<accession>A0A8J2KGU9</accession>
<comment type="caution">
    <text evidence="2">The sequence shown here is derived from an EMBL/GenBank/DDBJ whole genome shotgun (WGS) entry which is preliminary data.</text>
</comment>
<sequence>AKRRRAFYRRQVKVLEKELSELLEQELVDYDGARARLLRMKEAARKISEYDEQIIEGMLDRDEPEEDVDSEQEGIGEYRDLIYRINAYTNRHLEGSSSSTEEIETRNGSTVGKSVPMKFPKLEIRKFCGKLEDWLPWWAQFKSIHESTALNKVEKFQYLVQSLVEGTRAADVVKVYHCTEENYDKAIQALKERCGNEDAITDMLMREIVQLVTSRQKLSLTKLYDQLEGKLHSLESMGRKTKTDCDILYPMVEASFSEDLLRTWKRVQDRYKSDSEHNGESLTKLELLMQFLKEEAQREDEITLTLANVKASSQDRKRKIETIEEESVPTAAGLSTAARVVTSSFKK</sequence>
<evidence type="ECO:0000256" key="1">
    <source>
        <dbReference type="SAM" id="Coils"/>
    </source>
</evidence>
<dbReference type="Pfam" id="PF03564">
    <property type="entry name" value="DUF1759"/>
    <property type="match status" value="1"/>
</dbReference>
<dbReference type="AlphaFoldDB" id="A0A8J2KGU9"/>
<dbReference type="PANTHER" id="PTHR22954">
    <property type="entry name" value="RETROVIRAL PROTEASE-RELATED"/>
    <property type="match status" value="1"/>
</dbReference>
<dbReference type="OrthoDB" id="7551542at2759"/>
<feature type="non-terminal residue" evidence="2">
    <location>
        <position position="347"/>
    </location>
</feature>
<name>A0A8J2KGU9_9HEXA</name>
<keyword evidence="1" id="KW-0175">Coiled coil</keyword>
<keyword evidence="3" id="KW-1185">Reference proteome</keyword>
<protein>
    <submittedName>
        <fullName evidence="2">Uncharacterized protein</fullName>
    </submittedName>
</protein>
<reference evidence="2" key="1">
    <citation type="submission" date="2021-06" db="EMBL/GenBank/DDBJ databases">
        <authorList>
            <person name="Hodson N. C."/>
            <person name="Mongue J. A."/>
            <person name="Jaron S. K."/>
        </authorList>
    </citation>
    <scope>NUCLEOTIDE SEQUENCE</scope>
</reference>
<gene>
    <name evidence="2" type="ORF">AFUS01_LOCUS28247</name>
</gene>
<organism evidence="2 3">
    <name type="scientific">Allacma fusca</name>
    <dbReference type="NCBI Taxonomy" id="39272"/>
    <lineage>
        <taxon>Eukaryota</taxon>
        <taxon>Metazoa</taxon>
        <taxon>Ecdysozoa</taxon>
        <taxon>Arthropoda</taxon>
        <taxon>Hexapoda</taxon>
        <taxon>Collembola</taxon>
        <taxon>Symphypleona</taxon>
        <taxon>Sminthuridae</taxon>
        <taxon>Allacma</taxon>
    </lineage>
</organism>
<dbReference type="EMBL" id="CAJVCH010401041">
    <property type="protein sequence ID" value="CAG7817696.1"/>
    <property type="molecule type" value="Genomic_DNA"/>
</dbReference>
<feature type="coiled-coil region" evidence="1">
    <location>
        <begin position="282"/>
        <end position="326"/>
    </location>
</feature>
<dbReference type="PANTHER" id="PTHR22954:SF3">
    <property type="entry name" value="PROTEIN CBG08539"/>
    <property type="match status" value="1"/>
</dbReference>
<dbReference type="InterPro" id="IPR005312">
    <property type="entry name" value="DUF1759"/>
</dbReference>
<feature type="non-terminal residue" evidence="2">
    <location>
        <position position="1"/>
    </location>
</feature>